<evidence type="ECO:0000256" key="3">
    <source>
        <dbReference type="ARBA" id="ARBA00023004"/>
    </source>
</evidence>
<protein>
    <submittedName>
        <fullName evidence="8">C-type cytochrome</fullName>
    </submittedName>
</protein>
<dbReference type="SUPFAM" id="SSF48695">
    <property type="entry name" value="Multiheme cytochromes"/>
    <property type="match status" value="1"/>
</dbReference>
<keyword evidence="5" id="KW-1133">Transmembrane helix</keyword>
<dbReference type="Proteomes" id="UP001597512">
    <property type="component" value="Unassembled WGS sequence"/>
</dbReference>
<evidence type="ECO:0000313" key="8">
    <source>
        <dbReference type="EMBL" id="MFD2938088.1"/>
    </source>
</evidence>
<dbReference type="Gene3D" id="3.90.10.10">
    <property type="entry name" value="Cytochrome C3"/>
    <property type="match status" value="2"/>
</dbReference>
<dbReference type="InterPro" id="IPR036280">
    <property type="entry name" value="Multihaem_cyt_sf"/>
</dbReference>
<dbReference type="PROSITE" id="PS51007">
    <property type="entry name" value="CYTC"/>
    <property type="match status" value="1"/>
</dbReference>
<keyword evidence="5" id="KW-0472">Membrane</keyword>
<feature type="transmembrane region" description="Helical" evidence="5">
    <location>
        <begin position="182"/>
        <end position="208"/>
    </location>
</feature>
<dbReference type="EMBL" id="JBHUOM010000048">
    <property type="protein sequence ID" value="MFD2938088.1"/>
    <property type="molecule type" value="Genomic_DNA"/>
</dbReference>
<sequence length="440" mass="46754">MSINSKNIVHKMSGFYKLCVAIVLSLLLLVSSSQVKAQDATAGGAPAAASTAPAAGGADAEKGKTLFTNNCAQCHAVTDEKVVGPGLKGVETRTPGKDWLHKWIRNSSAVIATGDAYANQVFNANGKVQMSSFPSLSDADIDGILAYIDQSGKPVASAVAATSGGTSDGTATASSASGPSELFTFVLVALLVVMLLVLGVLLTIVTILSKAVTPIATTDGTVVTSSFGQRLKTGMSDAFNNPTLRSIVIWLFLLVVTKATIDGAYGVGIQQGYAPKQPIAYSHKLHAGQYKIDCNYCHTGVNKGKSATIPAANICMNCHGVIKKESPEIQKIYAAIENNQPIEWVRVHNLPDLAYFNHAQHVNVGNVACQTCHGEIEKMEVVEARSSLTMGWCIDCHRRTEVNTKDNAYYDKLVALHRKESKEPLKVANIGGLECSKCHY</sequence>
<reference evidence="9" key="1">
    <citation type="journal article" date="2019" name="Int. J. Syst. Evol. Microbiol.">
        <title>The Global Catalogue of Microorganisms (GCM) 10K type strain sequencing project: providing services to taxonomists for standard genome sequencing and annotation.</title>
        <authorList>
            <consortium name="The Broad Institute Genomics Platform"/>
            <consortium name="The Broad Institute Genome Sequencing Center for Infectious Disease"/>
            <person name="Wu L."/>
            <person name="Ma J."/>
        </authorList>
    </citation>
    <scope>NUCLEOTIDE SEQUENCE [LARGE SCALE GENOMIC DNA]</scope>
    <source>
        <strain evidence="9">KCTC 52490</strain>
    </source>
</reference>
<gene>
    <name evidence="8" type="ORF">ACFS25_30255</name>
</gene>
<keyword evidence="9" id="KW-1185">Reference proteome</keyword>
<dbReference type="RefSeq" id="WP_381508722.1">
    <property type="nucleotide sequence ID" value="NZ_JBHUOM010000048.1"/>
</dbReference>
<comment type="caution">
    <text evidence="8">The sequence shown here is derived from an EMBL/GenBank/DDBJ whole genome shotgun (WGS) entry which is preliminary data.</text>
</comment>
<dbReference type="InterPro" id="IPR009056">
    <property type="entry name" value="Cyt_c-like_dom"/>
</dbReference>
<keyword evidence="1 4" id="KW-0349">Heme</keyword>
<evidence type="ECO:0000256" key="6">
    <source>
        <dbReference type="SAM" id="SignalP"/>
    </source>
</evidence>
<evidence type="ECO:0000256" key="5">
    <source>
        <dbReference type="SAM" id="Phobius"/>
    </source>
</evidence>
<dbReference type="SUPFAM" id="SSF46626">
    <property type="entry name" value="Cytochrome c"/>
    <property type="match status" value="1"/>
</dbReference>
<dbReference type="Gene3D" id="1.10.760.10">
    <property type="entry name" value="Cytochrome c-like domain"/>
    <property type="match status" value="1"/>
</dbReference>
<keyword evidence="2 4" id="KW-0479">Metal-binding</keyword>
<keyword evidence="6" id="KW-0732">Signal</keyword>
<accession>A0ABW6AUH2</accession>
<feature type="domain" description="Cytochrome c" evidence="7">
    <location>
        <begin position="58"/>
        <end position="152"/>
    </location>
</feature>
<evidence type="ECO:0000256" key="2">
    <source>
        <dbReference type="ARBA" id="ARBA00022723"/>
    </source>
</evidence>
<keyword evidence="3 4" id="KW-0408">Iron</keyword>
<dbReference type="PANTHER" id="PTHR39425">
    <property type="entry name" value="LIPOPROTEIN CYTOCHROME C"/>
    <property type="match status" value="1"/>
</dbReference>
<dbReference type="InterPro" id="IPR036909">
    <property type="entry name" value="Cyt_c-like_dom_sf"/>
</dbReference>
<evidence type="ECO:0000256" key="4">
    <source>
        <dbReference type="PROSITE-ProRule" id="PRU00433"/>
    </source>
</evidence>
<proteinExistence type="predicted"/>
<dbReference type="PANTHER" id="PTHR39425:SF1">
    <property type="entry name" value="CYTOCHROME C7-LIKE DOMAIN-CONTAINING PROTEIN"/>
    <property type="match status" value="1"/>
</dbReference>
<evidence type="ECO:0000259" key="7">
    <source>
        <dbReference type="PROSITE" id="PS51007"/>
    </source>
</evidence>
<evidence type="ECO:0000256" key="1">
    <source>
        <dbReference type="ARBA" id="ARBA00022617"/>
    </source>
</evidence>
<feature type="signal peptide" evidence="6">
    <location>
        <begin position="1"/>
        <end position="37"/>
    </location>
</feature>
<dbReference type="CDD" id="cd08168">
    <property type="entry name" value="Cytochrom_C3"/>
    <property type="match status" value="1"/>
</dbReference>
<keyword evidence="5" id="KW-0812">Transmembrane</keyword>
<feature type="chain" id="PRO_5046048103" evidence="6">
    <location>
        <begin position="38"/>
        <end position="440"/>
    </location>
</feature>
<evidence type="ECO:0000313" key="9">
    <source>
        <dbReference type="Proteomes" id="UP001597512"/>
    </source>
</evidence>
<organism evidence="8 9">
    <name type="scientific">Spirosoma flavum</name>
    <dbReference type="NCBI Taxonomy" id="2048557"/>
    <lineage>
        <taxon>Bacteria</taxon>
        <taxon>Pseudomonadati</taxon>
        <taxon>Bacteroidota</taxon>
        <taxon>Cytophagia</taxon>
        <taxon>Cytophagales</taxon>
        <taxon>Cytophagaceae</taxon>
        <taxon>Spirosoma</taxon>
    </lineage>
</organism>
<dbReference type="Pfam" id="PF00034">
    <property type="entry name" value="Cytochrom_C"/>
    <property type="match status" value="1"/>
</dbReference>
<name>A0ABW6AUH2_9BACT</name>